<evidence type="ECO:0000256" key="1">
    <source>
        <dbReference type="ARBA" id="ARBA00004236"/>
    </source>
</evidence>
<dbReference type="FunFam" id="3.30.200.20:FF:000432">
    <property type="entry name" value="LRR receptor-like serine/threonine-protein kinase EFR"/>
    <property type="match status" value="1"/>
</dbReference>
<dbReference type="Pfam" id="PF07714">
    <property type="entry name" value="PK_Tyr_Ser-Thr"/>
    <property type="match status" value="1"/>
</dbReference>
<proteinExistence type="predicted"/>
<dbReference type="Pfam" id="PF13855">
    <property type="entry name" value="LRR_8"/>
    <property type="match status" value="2"/>
</dbReference>
<keyword evidence="4" id="KW-0812">Transmembrane</keyword>
<dbReference type="PROSITE" id="PS00107">
    <property type="entry name" value="PROTEIN_KINASE_ATP"/>
    <property type="match status" value="1"/>
</dbReference>
<evidence type="ECO:0000256" key="8">
    <source>
        <dbReference type="ARBA" id="ARBA00023136"/>
    </source>
</evidence>
<dbReference type="Pfam" id="PF00560">
    <property type="entry name" value="LRR_1"/>
    <property type="match status" value="3"/>
</dbReference>
<evidence type="ECO:0000259" key="11">
    <source>
        <dbReference type="PROSITE" id="PS50011"/>
    </source>
</evidence>
<sequence length="624" mass="68228">MYNIGFNKIVWGRDQNLDNFIKSLSNSSQLNFLAFDGNLLEGVLPESIGNLSKNLSKLFMGGNRFTGKIPESIGNLTGLTLLNMSDNSLTGEIPQEIRNLKRLQVLELAINQLVGRIPDSLGDLGALNEINLSQNNLEGLIPPSFENFKNVLSMDLSNNRLSGRIPNGVLNLPSLSAVLNLSKNLFSGPIPQDVSRLESLVSLDLSDNKFLGNIPSSIKGCQSLEKLNMARNHLFGSIPDELAEVKGLEFIDLSSNQFSGFIPLKFQDLQALKFLNLSFNNLEGRIPNGVIAICVITFLILKRKARKSITSTSSSSLLKEPFMNVSYDELRRATENFNPRNILGVGSFGSVFKGIIGGADVAVKVIDLKAQGYYKGFIAECEALRNVRHRNLVKLITSCSSIDFKNTEFLALVYEFLSNGSLEGWIKGKKVNSDGSVGLSLEERVNIAIDIASALDYLHNDCEMVAKVGDFGLGRVLFDASDGRCHASISSTHVLKDSIGYIPPEYGLGKKPSQAGDVYSFGVMLLELFSGKSPMDESFEGDQSLVKWISYGFQNNAIMEVIDPNLKGLMDNICGAQLHTKIDCLNKIVEVGLACTAYAAGERMNMRDVLRILKAAKGMLVKGN</sequence>
<dbReference type="InterPro" id="IPR017441">
    <property type="entry name" value="Protein_kinase_ATP_BS"/>
</dbReference>
<dbReference type="InterPro" id="IPR011009">
    <property type="entry name" value="Kinase-like_dom_sf"/>
</dbReference>
<keyword evidence="6" id="KW-0677">Repeat</keyword>
<dbReference type="Gene3D" id="3.30.200.20">
    <property type="entry name" value="Phosphorylase Kinase, domain 1"/>
    <property type="match status" value="1"/>
</dbReference>
<dbReference type="AlphaFoldDB" id="D7MKX3"/>
<evidence type="ECO:0000313" key="12">
    <source>
        <dbReference type="EMBL" id="EFH41548.1"/>
    </source>
</evidence>
<dbReference type="InterPro" id="IPR000719">
    <property type="entry name" value="Prot_kinase_dom"/>
</dbReference>
<feature type="domain" description="Protein kinase" evidence="11">
    <location>
        <begin position="337"/>
        <end position="620"/>
    </location>
</feature>
<reference evidence="13" key="1">
    <citation type="journal article" date="2011" name="Nat. Genet.">
        <title>The Arabidopsis lyrata genome sequence and the basis of rapid genome size change.</title>
        <authorList>
            <person name="Hu T.T."/>
            <person name="Pattyn P."/>
            <person name="Bakker E.G."/>
            <person name="Cao J."/>
            <person name="Cheng J.-F."/>
            <person name="Clark R.M."/>
            <person name="Fahlgren N."/>
            <person name="Fawcett J.A."/>
            <person name="Grimwood J."/>
            <person name="Gundlach H."/>
            <person name="Haberer G."/>
            <person name="Hollister J.D."/>
            <person name="Ossowski S."/>
            <person name="Ottilar R.P."/>
            <person name="Salamov A.A."/>
            <person name="Schneeberger K."/>
            <person name="Spannagl M."/>
            <person name="Wang X."/>
            <person name="Yang L."/>
            <person name="Nasrallah M.E."/>
            <person name="Bergelson J."/>
            <person name="Carrington J.C."/>
            <person name="Gaut B.S."/>
            <person name="Schmutz J."/>
            <person name="Mayer K.F.X."/>
            <person name="Van de Peer Y."/>
            <person name="Grigoriev I.V."/>
            <person name="Nordborg M."/>
            <person name="Weigel D."/>
            <person name="Guo Y.-L."/>
        </authorList>
    </citation>
    <scope>NUCLEOTIDE SEQUENCE [LARGE SCALE GENOMIC DNA]</scope>
    <source>
        <strain evidence="13">cv. MN47</strain>
    </source>
</reference>
<dbReference type="HOGENOM" id="CLU_000288_92_6_1"/>
<dbReference type="GO" id="GO:0005886">
    <property type="term" value="C:plasma membrane"/>
    <property type="evidence" value="ECO:0007669"/>
    <property type="project" value="UniProtKB-SubCell"/>
</dbReference>
<dbReference type="Gene3D" id="1.10.510.10">
    <property type="entry name" value="Transferase(Phosphotransferase) domain 1"/>
    <property type="match status" value="1"/>
</dbReference>
<name>D7MKX3_ARALL</name>
<dbReference type="EMBL" id="GL348720">
    <property type="protein sequence ID" value="EFH41548.1"/>
    <property type="molecule type" value="Genomic_DNA"/>
</dbReference>
<feature type="binding site" evidence="10">
    <location>
        <position position="364"/>
    </location>
    <ligand>
        <name>ATP</name>
        <dbReference type="ChEBI" id="CHEBI:30616"/>
    </ligand>
</feature>
<evidence type="ECO:0000256" key="9">
    <source>
        <dbReference type="ARBA" id="ARBA00023170"/>
    </source>
</evidence>
<organism evidence="13">
    <name type="scientific">Arabidopsis lyrata subsp. lyrata</name>
    <name type="common">Lyre-leaved rock-cress</name>
    <dbReference type="NCBI Taxonomy" id="81972"/>
    <lineage>
        <taxon>Eukaryota</taxon>
        <taxon>Viridiplantae</taxon>
        <taxon>Streptophyta</taxon>
        <taxon>Embryophyta</taxon>
        <taxon>Tracheophyta</taxon>
        <taxon>Spermatophyta</taxon>
        <taxon>Magnoliopsida</taxon>
        <taxon>eudicotyledons</taxon>
        <taxon>Gunneridae</taxon>
        <taxon>Pentapetalae</taxon>
        <taxon>rosids</taxon>
        <taxon>malvids</taxon>
        <taxon>Brassicales</taxon>
        <taxon>Brassicaceae</taxon>
        <taxon>Camelineae</taxon>
        <taxon>Arabidopsis</taxon>
    </lineage>
</organism>
<keyword evidence="10" id="KW-0547">Nucleotide-binding</keyword>
<evidence type="ECO:0000313" key="13">
    <source>
        <dbReference type="Proteomes" id="UP000008694"/>
    </source>
</evidence>
<dbReference type="InterPro" id="IPR001611">
    <property type="entry name" value="Leu-rich_rpt"/>
</dbReference>
<keyword evidence="13" id="KW-1185">Reference proteome</keyword>
<dbReference type="PANTHER" id="PTHR48053:SF136">
    <property type="entry name" value="PROTEIN KINASE, PLANT-TYPE, PUTATIVE-RELATED"/>
    <property type="match status" value="1"/>
</dbReference>
<evidence type="ECO:0000256" key="10">
    <source>
        <dbReference type="PROSITE-ProRule" id="PRU10141"/>
    </source>
</evidence>
<dbReference type="SUPFAM" id="SSF56112">
    <property type="entry name" value="Protein kinase-like (PK-like)"/>
    <property type="match status" value="1"/>
</dbReference>
<dbReference type="FunFam" id="3.80.10.10:FF:000095">
    <property type="entry name" value="LRR receptor-like serine/threonine-protein kinase GSO1"/>
    <property type="match status" value="1"/>
</dbReference>
<keyword evidence="9" id="KW-0675">Receptor</keyword>
<keyword evidence="7" id="KW-1133">Transmembrane helix</keyword>
<dbReference type="Proteomes" id="UP000008694">
    <property type="component" value="Unassembled WGS sequence"/>
</dbReference>
<keyword evidence="10" id="KW-0067">ATP-binding</keyword>
<dbReference type="InterPro" id="IPR032675">
    <property type="entry name" value="LRR_dom_sf"/>
</dbReference>
<dbReference type="eggNOG" id="ENOG502R8ZZ">
    <property type="taxonomic scope" value="Eukaryota"/>
</dbReference>
<dbReference type="Gramene" id="Al_scaffold_0008_401">
    <property type="protein sequence ID" value="Al_scaffold_0008_401"/>
    <property type="gene ID" value="Al_scaffold_0008_401"/>
</dbReference>
<keyword evidence="3" id="KW-0433">Leucine-rich repeat</keyword>
<evidence type="ECO:0000256" key="7">
    <source>
        <dbReference type="ARBA" id="ARBA00022989"/>
    </source>
</evidence>
<dbReference type="GO" id="GO:0004672">
    <property type="term" value="F:protein kinase activity"/>
    <property type="evidence" value="ECO:0007669"/>
    <property type="project" value="InterPro"/>
</dbReference>
<keyword evidence="5" id="KW-0732">Signal</keyword>
<evidence type="ECO:0000256" key="3">
    <source>
        <dbReference type="ARBA" id="ARBA00022614"/>
    </source>
</evidence>
<evidence type="ECO:0000256" key="5">
    <source>
        <dbReference type="ARBA" id="ARBA00022729"/>
    </source>
</evidence>
<dbReference type="SUPFAM" id="SSF52058">
    <property type="entry name" value="L domain-like"/>
    <property type="match status" value="1"/>
</dbReference>
<dbReference type="GO" id="GO:0005524">
    <property type="term" value="F:ATP binding"/>
    <property type="evidence" value="ECO:0007669"/>
    <property type="project" value="UniProtKB-UniRule"/>
</dbReference>
<dbReference type="PROSITE" id="PS50011">
    <property type="entry name" value="PROTEIN_KINASE_DOM"/>
    <property type="match status" value="1"/>
</dbReference>
<dbReference type="Gene3D" id="3.80.10.10">
    <property type="entry name" value="Ribonuclease Inhibitor"/>
    <property type="match status" value="1"/>
</dbReference>
<protein>
    <submittedName>
        <fullName evidence="12">Predicted protein</fullName>
    </submittedName>
</protein>
<dbReference type="InterPro" id="IPR051716">
    <property type="entry name" value="Plant_RL_S/T_kinase"/>
</dbReference>
<evidence type="ECO:0000256" key="4">
    <source>
        <dbReference type="ARBA" id="ARBA00022692"/>
    </source>
</evidence>
<dbReference type="PANTHER" id="PTHR48053">
    <property type="entry name" value="LEUCINE RICH REPEAT FAMILY PROTEIN, EXPRESSED"/>
    <property type="match status" value="1"/>
</dbReference>
<accession>D7MKX3</accession>
<evidence type="ECO:0000256" key="2">
    <source>
        <dbReference type="ARBA" id="ARBA00004479"/>
    </source>
</evidence>
<gene>
    <name evidence="12" type="ORF">ARALYDRAFT_683581</name>
</gene>
<evidence type="ECO:0000256" key="6">
    <source>
        <dbReference type="ARBA" id="ARBA00022737"/>
    </source>
</evidence>
<comment type="subcellular location">
    <subcellularLocation>
        <location evidence="1">Cell membrane</location>
    </subcellularLocation>
    <subcellularLocation>
        <location evidence="2">Membrane</location>
        <topology evidence="2">Single-pass type I membrane protein</topology>
    </subcellularLocation>
</comment>
<dbReference type="InterPro" id="IPR001245">
    <property type="entry name" value="Ser-Thr/Tyr_kinase_cat_dom"/>
</dbReference>
<keyword evidence="8" id="KW-0472">Membrane</keyword>